<sequence>MSFTDDILDHFKGHIAEVKLVTSSGGVFEVVVNGETLHSKKETGVFPKSDDVIKKMEAMNK</sequence>
<protein>
    <submittedName>
        <fullName evidence="2">Rdx family protein</fullName>
    </submittedName>
</protein>
<dbReference type="SUPFAM" id="SSF52833">
    <property type="entry name" value="Thioredoxin-like"/>
    <property type="match status" value="1"/>
</dbReference>
<dbReference type="InterPro" id="IPR011893">
    <property type="entry name" value="Selenoprotein_Rdx-typ"/>
</dbReference>
<dbReference type="EMBL" id="CP162551">
    <property type="protein sequence ID" value="XDI36790.1"/>
    <property type="molecule type" value="Genomic_DNA"/>
</dbReference>
<reference evidence="2" key="1">
    <citation type="submission" date="2024-07" db="EMBL/GenBank/DDBJ databases">
        <title>Identification and characteristics of an arsenic-resistant bacterial isolate, which belongs to a novel species.</title>
        <authorList>
            <person name="Juszczyk A."/>
            <person name="Kowalczyk A."/>
            <person name="Was K."/>
            <person name="Kosowicz W."/>
            <person name="Budzyn A."/>
            <person name="Latowski D."/>
        </authorList>
    </citation>
    <scope>NUCLEOTIDE SEQUENCE</scope>
    <source>
        <strain evidence="2">As8PL</strain>
    </source>
</reference>
<dbReference type="Gene3D" id="3.40.30.10">
    <property type="entry name" value="Glutaredoxin"/>
    <property type="match status" value="1"/>
</dbReference>
<evidence type="ECO:0000313" key="2">
    <source>
        <dbReference type="EMBL" id="XDI36790.1"/>
    </source>
</evidence>
<dbReference type="Pfam" id="PF10262">
    <property type="entry name" value="Rdx"/>
    <property type="match status" value="1"/>
</dbReference>
<gene>
    <name evidence="2" type="ORF">AB3N04_19290</name>
</gene>
<dbReference type="InterPro" id="IPR036249">
    <property type="entry name" value="Thioredoxin-like_sf"/>
</dbReference>
<evidence type="ECO:0000256" key="1">
    <source>
        <dbReference type="ARBA" id="ARBA00023284"/>
    </source>
</evidence>
<name>A0AB39BS57_9BACI</name>
<keyword evidence="1" id="KW-0676">Redox-active center</keyword>
<dbReference type="AlphaFoldDB" id="A0AB39BS57"/>
<accession>A0AB39BS57</accession>
<dbReference type="RefSeq" id="WP_368504176.1">
    <property type="nucleotide sequence ID" value="NZ_CP162551.1"/>
</dbReference>
<proteinExistence type="predicted"/>
<organism evidence="2">
    <name type="scientific">Alkalihalophilus sp. As8PL</name>
    <dbReference type="NCBI Taxonomy" id="3237103"/>
    <lineage>
        <taxon>Bacteria</taxon>
        <taxon>Bacillati</taxon>
        <taxon>Bacillota</taxon>
        <taxon>Bacilli</taxon>
        <taxon>Bacillales</taxon>
        <taxon>Bacillaceae</taxon>
        <taxon>Alkalihalophilus</taxon>
    </lineage>
</organism>
<dbReference type="NCBIfam" id="TIGR02174">
    <property type="entry name" value="CXXU_selWTH"/>
    <property type="match status" value="1"/>
</dbReference>